<organism evidence="6 9">
    <name type="scientific">Clostridium perfringens</name>
    <dbReference type="NCBI Taxonomy" id="1502"/>
    <lineage>
        <taxon>Bacteria</taxon>
        <taxon>Bacillati</taxon>
        <taxon>Bacillota</taxon>
        <taxon>Clostridia</taxon>
        <taxon>Eubacteriales</taxon>
        <taxon>Clostridiaceae</taxon>
        <taxon>Clostridium</taxon>
    </lineage>
</organism>
<proteinExistence type="inferred from homology"/>
<comment type="similarity">
    <text evidence="1">Belongs to the SMC family. SbcC subfamily.</text>
</comment>
<feature type="domain" description="Rad50/SbcC-type AAA" evidence="5">
    <location>
        <begin position="6"/>
        <end position="231"/>
    </location>
</feature>
<feature type="coiled-coil region" evidence="4">
    <location>
        <begin position="652"/>
        <end position="686"/>
    </location>
</feature>
<dbReference type="PANTHER" id="PTHR32114:SF2">
    <property type="entry name" value="ABC TRANSPORTER ABCH.3"/>
    <property type="match status" value="1"/>
</dbReference>
<dbReference type="Pfam" id="PF13476">
    <property type="entry name" value="AAA_23"/>
    <property type="match status" value="1"/>
</dbReference>
<dbReference type="Proteomes" id="UP000855421">
    <property type="component" value="Unassembled WGS sequence"/>
</dbReference>
<dbReference type="EMBL" id="DACTBT010000011">
    <property type="protein sequence ID" value="HAT4298542.1"/>
    <property type="molecule type" value="Genomic_DNA"/>
</dbReference>
<reference evidence="6" key="1">
    <citation type="journal article" date="2018" name="Genome Biol.">
        <title>SKESA: strategic k-mer extension for scrupulous assemblies.</title>
        <authorList>
            <person name="Souvorov A."/>
            <person name="Agarwala R."/>
            <person name="Lipman D.J."/>
        </authorList>
    </citation>
    <scope>NUCLEOTIDE SEQUENCE</scope>
    <source>
        <strain evidence="6">C25</strain>
    </source>
</reference>
<comment type="subunit">
    <text evidence="2">Heterodimer of SbcC and SbcD.</text>
</comment>
<evidence type="ECO:0000313" key="8">
    <source>
        <dbReference type="Proteomes" id="UP000668358"/>
    </source>
</evidence>
<evidence type="ECO:0000313" key="7">
    <source>
        <dbReference type="EMBL" id="MBO3415821.1"/>
    </source>
</evidence>
<keyword evidence="4" id="KW-0175">Coiled coil</keyword>
<evidence type="ECO:0000259" key="5">
    <source>
        <dbReference type="Pfam" id="PF13476"/>
    </source>
</evidence>
<feature type="coiled-coil region" evidence="4">
    <location>
        <begin position="355"/>
        <end position="430"/>
    </location>
</feature>
<dbReference type="GeneID" id="93002179"/>
<reference evidence="7 8" key="3">
    <citation type="submission" date="2020-12" db="EMBL/GenBank/DDBJ databases">
        <title>Comparative genomics of Clostridium perfringens reveals patterns of host-associated phylogenetic clades and virulence factors.</title>
        <authorList>
            <person name="Smith A.H."/>
            <person name="Geier R."/>
        </authorList>
    </citation>
    <scope>NUCLEOTIDE SEQUENCE [LARGE SCALE GENOMIC DNA]</scope>
    <source>
        <strain evidence="7 8">CHD15829P</strain>
    </source>
</reference>
<evidence type="ECO:0000256" key="2">
    <source>
        <dbReference type="ARBA" id="ARBA00011322"/>
    </source>
</evidence>
<dbReference type="Gene3D" id="3.40.50.300">
    <property type="entry name" value="P-loop containing nucleotide triphosphate hydrolases"/>
    <property type="match status" value="2"/>
</dbReference>
<dbReference type="Proteomes" id="UP000668358">
    <property type="component" value="Unassembled WGS sequence"/>
</dbReference>
<evidence type="ECO:0000256" key="1">
    <source>
        <dbReference type="ARBA" id="ARBA00006930"/>
    </source>
</evidence>
<evidence type="ECO:0000313" key="9">
    <source>
        <dbReference type="Proteomes" id="UP000855421"/>
    </source>
</evidence>
<feature type="coiled-coil region" evidence="4">
    <location>
        <begin position="548"/>
        <end position="621"/>
    </location>
</feature>
<dbReference type="InterPro" id="IPR038729">
    <property type="entry name" value="Rad50/SbcC_AAA"/>
</dbReference>
<accession>A0AAN5NCA9</accession>
<dbReference type="PANTHER" id="PTHR32114">
    <property type="entry name" value="ABC TRANSPORTER ABCH.3"/>
    <property type="match status" value="1"/>
</dbReference>
<dbReference type="AlphaFoldDB" id="A0AAN5NCA9"/>
<sequence>MTKIEQIKLTNFRAFEDKFNTVDFNNKDGMPADFICIYGQNGMGKTSFFDGVEWFSTGKLYRFEENDINKEIKKYKGYILSNRKIENNNVKSYVEVKYSNKSISKRTVRRAKKDIEEKGYRDYNRGKLSGNNINKIYIDEKQILAHDKIDSFVFAKTPSQKYEDWGNFWDSDKSQRMFFAKIYSIKKLITKRIETIEKLINEASCELEKLLLSDEKIEEINNKIEDFNKIEQVSEIKLSKLMKSRNKILNILDSKEIIQYKNTFNKVIDKEDLIKEKVLYLIKFYNKYYTDKRNNIEYKMKKIKVEVDEYEDLDKAGILWFEEYKEWKKTESNIELNNNQIKIKQQTFKLKNNKLTEVNEVIKILIDKIKNIEDEEENILYKTRVIEEKIKELSNKQSKYRENLYYLEKIKTLKQKNQDIMSNLEEAKIKDENNDFDIYIMSISEYDEKFLDLRKRYIMEYKKITEQINEKSQEVIKNKKIYDLFKKNFDELEKILIEVKGYIDKEKLSACPVCHTPFDDVGILLGKINLNEQSKHCKRLYDKYKLSLEAEQAELKKKKILIINWNEECEDYKISLGKQNSDYASEFAQITHESKKIKKEIEHEEQNIKIFKEELNEIDKYEGVISETLIKEWLNIIKDKYKNELGIKIKEMNEISKAVRKLEKDIENFKNIIDELESRSDNFYKNEYNKVLLNKVNQINNKKNNKIMEWSYFKSYYELLKKQIIKFEKENTIISDYLIGYEKYENDSQCGQENFTYIESTYSDYMLQIFNNNYIKFNELKNYIINKDKIIKDIKVKVDILDYLNNELCNSDYNIKYNELNELIKMKKIKLKKYELSKNKIDKIFINLKKYIEENIENVLGSKSMNQIYSIIEPNKEFSRLKIEVGFSNKGKNQEEDIPELYLKTYGENNQTILPEYFFSTAQLNTVALSIFLGQALSMDLKVKTIFIDDPVGHFDDINVLAFVDLLRNIIVDGKWQIVISTHDESFFNLLKNKISDDYYNSKFITFSSIGKLSYR</sequence>
<evidence type="ECO:0000256" key="4">
    <source>
        <dbReference type="SAM" id="Coils"/>
    </source>
</evidence>
<comment type="caution">
    <text evidence="6">The sequence shown here is derived from an EMBL/GenBank/DDBJ whole genome shotgun (WGS) entry which is preliminary data.</text>
</comment>
<gene>
    <name evidence="6" type="ORF">I9063_001916</name>
    <name evidence="7" type="ORF">JJB78_04700</name>
</gene>
<name>A0AAN5NCA9_CLOPF</name>
<evidence type="ECO:0000256" key="3">
    <source>
        <dbReference type="ARBA" id="ARBA00013368"/>
    </source>
</evidence>
<dbReference type="RefSeq" id="WP_057231505.1">
    <property type="nucleotide sequence ID" value="NZ_CATNWJ010000001.1"/>
</dbReference>
<dbReference type="EMBL" id="JAENRE010000001">
    <property type="protein sequence ID" value="MBO3415821.1"/>
    <property type="molecule type" value="Genomic_DNA"/>
</dbReference>
<evidence type="ECO:0000313" key="6">
    <source>
        <dbReference type="EMBL" id="HAT4298542.1"/>
    </source>
</evidence>
<protein>
    <recommendedName>
        <fullName evidence="3">Nuclease SbcCD subunit C</fullName>
    </recommendedName>
</protein>
<reference evidence="6" key="2">
    <citation type="submission" date="2020-07" db="EMBL/GenBank/DDBJ databases">
        <authorList>
            <consortium name="NCBI Pathogen Detection Project"/>
        </authorList>
    </citation>
    <scope>NUCLEOTIDE SEQUENCE</scope>
    <source>
        <strain evidence="6">C25</strain>
    </source>
</reference>
<dbReference type="InterPro" id="IPR027417">
    <property type="entry name" value="P-loop_NTPase"/>
</dbReference>
<dbReference type="SUPFAM" id="SSF52540">
    <property type="entry name" value="P-loop containing nucleoside triphosphate hydrolases"/>
    <property type="match status" value="1"/>
</dbReference>